<name>A0A498KIP0_MALDO</name>
<gene>
    <name evidence="1" type="ORF">DVH24_026463</name>
</gene>
<accession>A0A498KIP0</accession>
<protein>
    <submittedName>
        <fullName evidence="1">Uncharacterized protein</fullName>
    </submittedName>
</protein>
<dbReference type="AlphaFoldDB" id="A0A498KIP0"/>
<sequence>MGRITSQARSTTIVRYCPL</sequence>
<dbReference type="Proteomes" id="UP000290289">
    <property type="component" value="Chromosome 2"/>
</dbReference>
<dbReference type="EMBL" id="RDQH01000328">
    <property type="protein sequence ID" value="RXI07327.1"/>
    <property type="molecule type" value="Genomic_DNA"/>
</dbReference>
<organism evidence="1 2">
    <name type="scientific">Malus domestica</name>
    <name type="common">Apple</name>
    <name type="synonym">Pyrus malus</name>
    <dbReference type="NCBI Taxonomy" id="3750"/>
    <lineage>
        <taxon>Eukaryota</taxon>
        <taxon>Viridiplantae</taxon>
        <taxon>Streptophyta</taxon>
        <taxon>Embryophyta</taxon>
        <taxon>Tracheophyta</taxon>
        <taxon>Spermatophyta</taxon>
        <taxon>Magnoliopsida</taxon>
        <taxon>eudicotyledons</taxon>
        <taxon>Gunneridae</taxon>
        <taxon>Pentapetalae</taxon>
        <taxon>rosids</taxon>
        <taxon>fabids</taxon>
        <taxon>Rosales</taxon>
        <taxon>Rosaceae</taxon>
        <taxon>Amygdaloideae</taxon>
        <taxon>Maleae</taxon>
        <taxon>Malus</taxon>
    </lineage>
</organism>
<evidence type="ECO:0000313" key="2">
    <source>
        <dbReference type="Proteomes" id="UP000290289"/>
    </source>
</evidence>
<keyword evidence="2" id="KW-1185">Reference proteome</keyword>
<evidence type="ECO:0000313" key="1">
    <source>
        <dbReference type="EMBL" id="RXI07327.1"/>
    </source>
</evidence>
<reference evidence="1 2" key="1">
    <citation type="submission" date="2018-10" db="EMBL/GenBank/DDBJ databases">
        <title>A high-quality apple genome assembly.</title>
        <authorList>
            <person name="Hu J."/>
        </authorList>
    </citation>
    <scope>NUCLEOTIDE SEQUENCE [LARGE SCALE GENOMIC DNA]</scope>
    <source>
        <strain evidence="2">cv. HFTH1</strain>
        <tissue evidence="1">Young leaf</tissue>
    </source>
</reference>
<comment type="caution">
    <text evidence="1">The sequence shown here is derived from an EMBL/GenBank/DDBJ whole genome shotgun (WGS) entry which is preliminary data.</text>
</comment>
<proteinExistence type="predicted"/>